<evidence type="ECO:0000313" key="3">
    <source>
        <dbReference type="EMBL" id="NBN62947.1"/>
    </source>
</evidence>
<dbReference type="EMBL" id="JAABLP010000001">
    <property type="protein sequence ID" value="NBN62947.1"/>
    <property type="molecule type" value="Genomic_DNA"/>
</dbReference>
<feature type="transmembrane region" description="Helical" evidence="1">
    <location>
        <begin position="37"/>
        <end position="58"/>
    </location>
</feature>
<keyword evidence="4" id="KW-1185">Reference proteome</keyword>
<evidence type="ECO:0000259" key="2">
    <source>
        <dbReference type="Pfam" id="PF11127"/>
    </source>
</evidence>
<dbReference type="Proteomes" id="UP000541347">
    <property type="component" value="Unassembled WGS sequence"/>
</dbReference>
<dbReference type="RefSeq" id="WP_161674319.1">
    <property type="nucleotide sequence ID" value="NZ_JAABLP010000001.1"/>
</dbReference>
<protein>
    <submittedName>
        <fullName evidence="3">DUF2892 domain-containing protein</fullName>
    </submittedName>
</protein>
<sequence>MSVNMGSIDRLLRVILGLALLAFAVFGPADIAWKRVGYIGVVPLLTAAVGWCPAYTILGIQTCKAA</sequence>
<reference evidence="3 4" key="1">
    <citation type="submission" date="2020-01" db="EMBL/GenBank/DDBJ databases">
        <authorList>
            <person name="Peng S.Y."/>
            <person name="Li J."/>
            <person name="Wang M."/>
            <person name="Wang L."/>
            <person name="Wang C.Q."/>
            <person name="Wang J.R."/>
        </authorList>
    </citation>
    <scope>NUCLEOTIDE SEQUENCE [LARGE SCALE GENOMIC DNA]</scope>
    <source>
        <strain evidence="3 4">XCT-34</strain>
    </source>
</reference>
<comment type="caution">
    <text evidence="3">The sequence shown here is derived from an EMBL/GenBank/DDBJ whole genome shotgun (WGS) entry which is preliminary data.</text>
</comment>
<feature type="domain" description="Inner membrane protein YgaP-like transmembrane" evidence="2">
    <location>
        <begin position="1"/>
        <end position="65"/>
    </location>
</feature>
<accession>A0ABW9ZG38</accession>
<keyword evidence="1" id="KW-0472">Membrane</keyword>
<gene>
    <name evidence="3" type="ORF">GWI71_04555</name>
</gene>
<keyword evidence="1" id="KW-1133">Transmembrane helix</keyword>
<proteinExistence type="predicted"/>
<dbReference type="InterPro" id="IPR021309">
    <property type="entry name" value="YgaP-like_TM"/>
</dbReference>
<evidence type="ECO:0000313" key="4">
    <source>
        <dbReference type="Proteomes" id="UP000541347"/>
    </source>
</evidence>
<feature type="transmembrane region" description="Helical" evidence="1">
    <location>
        <begin position="12"/>
        <end position="31"/>
    </location>
</feature>
<name>A0ABW9ZG38_9HYPH</name>
<keyword evidence="1" id="KW-0812">Transmembrane</keyword>
<organism evidence="3 4">
    <name type="scientific">Pannonibacter tanglangensis</name>
    <dbReference type="NCBI Taxonomy" id="2750084"/>
    <lineage>
        <taxon>Bacteria</taxon>
        <taxon>Pseudomonadati</taxon>
        <taxon>Pseudomonadota</taxon>
        <taxon>Alphaproteobacteria</taxon>
        <taxon>Hyphomicrobiales</taxon>
        <taxon>Stappiaceae</taxon>
        <taxon>Pannonibacter</taxon>
    </lineage>
</organism>
<dbReference type="Pfam" id="PF11127">
    <property type="entry name" value="YgaP-like_TM"/>
    <property type="match status" value="1"/>
</dbReference>
<evidence type="ECO:0000256" key="1">
    <source>
        <dbReference type="SAM" id="Phobius"/>
    </source>
</evidence>